<gene>
    <name evidence="2" type="ORF">LPJ61_006238</name>
</gene>
<dbReference type="OrthoDB" id="5579086at2759"/>
<accession>A0A9W7XWW0</accession>
<name>A0A9W7XWW0_9FUNG</name>
<evidence type="ECO:0000313" key="3">
    <source>
        <dbReference type="Proteomes" id="UP001143981"/>
    </source>
</evidence>
<evidence type="ECO:0000256" key="1">
    <source>
        <dbReference type="SAM" id="MobiDB-lite"/>
    </source>
</evidence>
<organism evidence="2 3">
    <name type="scientific">Coemansia biformis</name>
    <dbReference type="NCBI Taxonomy" id="1286918"/>
    <lineage>
        <taxon>Eukaryota</taxon>
        <taxon>Fungi</taxon>
        <taxon>Fungi incertae sedis</taxon>
        <taxon>Zoopagomycota</taxon>
        <taxon>Kickxellomycotina</taxon>
        <taxon>Kickxellomycetes</taxon>
        <taxon>Kickxellales</taxon>
        <taxon>Kickxellaceae</taxon>
        <taxon>Coemansia</taxon>
    </lineage>
</organism>
<keyword evidence="3" id="KW-1185">Reference proteome</keyword>
<evidence type="ECO:0008006" key="4">
    <source>
        <dbReference type="Google" id="ProtNLM"/>
    </source>
</evidence>
<sequence>VRNRGRTMEESHRRQGRSRAGSGSGRGTSWLRNNWTEAETREVMGILVDEFIESGYTTQAYSKSHGPDARFQGLSFMRPRRELYNKVQNLRQRFFTPHSYLLRWATQLDDVRASRRAEKCLMNPKTRDSVHSIFANE</sequence>
<feature type="non-terminal residue" evidence="2">
    <location>
        <position position="1"/>
    </location>
</feature>
<reference evidence="2" key="1">
    <citation type="submission" date="2022-07" db="EMBL/GenBank/DDBJ databases">
        <title>Phylogenomic reconstructions and comparative analyses of Kickxellomycotina fungi.</title>
        <authorList>
            <person name="Reynolds N.K."/>
            <person name="Stajich J.E."/>
            <person name="Barry K."/>
            <person name="Grigoriev I.V."/>
            <person name="Crous P."/>
            <person name="Smith M.E."/>
        </authorList>
    </citation>
    <scope>NUCLEOTIDE SEQUENCE</scope>
    <source>
        <strain evidence="2">BCRC 34381</strain>
    </source>
</reference>
<dbReference type="Proteomes" id="UP001143981">
    <property type="component" value="Unassembled WGS sequence"/>
</dbReference>
<proteinExistence type="predicted"/>
<protein>
    <recommendedName>
        <fullName evidence="4">Myb/SANT-like domain-containing protein</fullName>
    </recommendedName>
</protein>
<evidence type="ECO:0000313" key="2">
    <source>
        <dbReference type="EMBL" id="KAJ1719888.1"/>
    </source>
</evidence>
<dbReference type="AlphaFoldDB" id="A0A9W7XWW0"/>
<dbReference type="EMBL" id="JANBOI010002781">
    <property type="protein sequence ID" value="KAJ1719888.1"/>
    <property type="molecule type" value="Genomic_DNA"/>
</dbReference>
<comment type="caution">
    <text evidence="2">The sequence shown here is derived from an EMBL/GenBank/DDBJ whole genome shotgun (WGS) entry which is preliminary data.</text>
</comment>
<feature type="non-terminal residue" evidence="2">
    <location>
        <position position="137"/>
    </location>
</feature>
<feature type="compositionally biased region" description="Basic and acidic residues" evidence="1">
    <location>
        <begin position="1"/>
        <end position="13"/>
    </location>
</feature>
<feature type="region of interest" description="Disordered" evidence="1">
    <location>
        <begin position="1"/>
        <end position="31"/>
    </location>
</feature>